<dbReference type="InterPro" id="IPR005178">
    <property type="entry name" value="Ostalpha/TMEM184C"/>
</dbReference>
<organism evidence="7 8">
    <name type="scientific">Prorocentrum cordatum</name>
    <dbReference type="NCBI Taxonomy" id="2364126"/>
    <lineage>
        <taxon>Eukaryota</taxon>
        <taxon>Sar</taxon>
        <taxon>Alveolata</taxon>
        <taxon>Dinophyceae</taxon>
        <taxon>Prorocentrales</taxon>
        <taxon>Prorocentraceae</taxon>
        <taxon>Prorocentrum</taxon>
    </lineage>
</organism>
<feature type="region of interest" description="Disordered" evidence="5">
    <location>
        <begin position="840"/>
        <end position="934"/>
    </location>
</feature>
<gene>
    <name evidence="7" type="ORF">PCOR1329_LOCUS39443</name>
</gene>
<evidence type="ECO:0000313" key="7">
    <source>
        <dbReference type="EMBL" id="CAK0845747.1"/>
    </source>
</evidence>
<feature type="region of interest" description="Disordered" evidence="5">
    <location>
        <begin position="254"/>
        <end position="281"/>
    </location>
</feature>
<name>A0ABN9TJK7_9DINO</name>
<evidence type="ECO:0000256" key="5">
    <source>
        <dbReference type="SAM" id="MobiDB-lite"/>
    </source>
</evidence>
<feature type="transmembrane region" description="Helical" evidence="6">
    <location>
        <begin position="609"/>
        <end position="630"/>
    </location>
</feature>
<feature type="region of interest" description="Disordered" evidence="5">
    <location>
        <begin position="1"/>
        <end position="39"/>
    </location>
</feature>
<feature type="transmembrane region" description="Helical" evidence="6">
    <location>
        <begin position="690"/>
        <end position="709"/>
    </location>
</feature>
<reference evidence="7" key="1">
    <citation type="submission" date="2023-10" db="EMBL/GenBank/DDBJ databases">
        <authorList>
            <person name="Chen Y."/>
            <person name="Shah S."/>
            <person name="Dougan E. K."/>
            <person name="Thang M."/>
            <person name="Chan C."/>
        </authorList>
    </citation>
    <scope>NUCLEOTIDE SEQUENCE [LARGE SCALE GENOMIC DNA]</scope>
</reference>
<keyword evidence="4 6" id="KW-0472">Membrane</keyword>
<dbReference type="Pfam" id="PF03619">
    <property type="entry name" value="Solute_trans_a"/>
    <property type="match status" value="1"/>
</dbReference>
<protein>
    <submittedName>
        <fullName evidence="7">Uncharacterized protein</fullName>
    </submittedName>
</protein>
<evidence type="ECO:0000256" key="2">
    <source>
        <dbReference type="ARBA" id="ARBA00022692"/>
    </source>
</evidence>
<feature type="compositionally biased region" description="Low complexity" evidence="5">
    <location>
        <begin position="186"/>
        <end position="199"/>
    </location>
</feature>
<dbReference type="Proteomes" id="UP001189429">
    <property type="component" value="Unassembled WGS sequence"/>
</dbReference>
<feature type="transmembrane region" description="Helical" evidence="6">
    <location>
        <begin position="484"/>
        <end position="503"/>
    </location>
</feature>
<evidence type="ECO:0000256" key="6">
    <source>
        <dbReference type="SAM" id="Phobius"/>
    </source>
</evidence>
<keyword evidence="3 6" id="KW-1133">Transmembrane helix</keyword>
<feature type="region of interest" description="Disordered" evidence="5">
    <location>
        <begin position="186"/>
        <end position="241"/>
    </location>
</feature>
<feature type="transmembrane region" description="Helical" evidence="6">
    <location>
        <begin position="721"/>
        <end position="740"/>
    </location>
</feature>
<feature type="transmembrane region" description="Helical" evidence="6">
    <location>
        <begin position="321"/>
        <end position="348"/>
    </location>
</feature>
<evidence type="ECO:0000256" key="1">
    <source>
        <dbReference type="ARBA" id="ARBA00004141"/>
    </source>
</evidence>
<accession>A0ABN9TJK7</accession>
<dbReference type="EMBL" id="CAUYUJ010014762">
    <property type="protein sequence ID" value="CAK0845747.1"/>
    <property type="molecule type" value="Genomic_DNA"/>
</dbReference>
<evidence type="ECO:0000256" key="4">
    <source>
        <dbReference type="ARBA" id="ARBA00023136"/>
    </source>
</evidence>
<comment type="caution">
    <text evidence="7">The sequence shown here is derived from an EMBL/GenBank/DDBJ whole genome shotgun (WGS) entry which is preliminary data.</text>
</comment>
<evidence type="ECO:0000313" key="8">
    <source>
        <dbReference type="Proteomes" id="UP001189429"/>
    </source>
</evidence>
<keyword evidence="2 6" id="KW-0812">Transmembrane</keyword>
<keyword evidence="8" id="KW-1185">Reference proteome</keyword>
<feature type="transmembrane region" description="Helical" evidence="6">
    <location>
        <begin position="650"/>
        <end position="670"/>
    </location>
</feature>
<proteinExistence type="predicted"/>
<evidence type="ECO:0000256" key="3">
    <source>
        <dbReference type="ARBA" id="ARBA00022989"/>
    </source>
</evidence>
<feature type="compositionally biased region" description="Basic and acidic residues" evidence="5">
    <location>
        <begin position="224"/>
        <end position="237"/>
    </location>
</feature>
<feature type="compositionally biased region" description="Low complexity" evidence="5">
    <location>
        <begin position="207"/>
        <end position="223"/>
    </location>
</feature>
<comment type="subcellular location">
    <subcellularLocation>
        <location evidence="1">Membrane</location>
        <topology evidence="1">Multi-pass membrane protein</topology>
    </subcellularLocation>
</comment>
<feature type="transmembrane region" description="Helical" evidence="6">
    <location>
        <begin position="430"/>
        <end position="449"/>
    </location>
</feature>
<feature type="transmembrane region" description="Helical" evidence="6">
    <location>
        <begin position="369"/>
        <end position="393"/>
    </location>
</feature>
<sequence>MANASRARGRAGTAAGADAHAGMNTSAGESASTAAGTSASGSGRASAAAGIGIRAGAGAAANASAGAGAGRNSSAVPSHSTWGAGTCGAAVAGSTWSIRGAPEMACRWRWLNHSRLGGLLCGYVPVTSTSVQAVVLCPFWGYAAASSLILFGLIWGLGAHARKSSAEWTRLDLKLPFSPPCGGSAARAADGLAATARAPAPDDPGRSRASSDSGRAPGRPEGAAPERRAAEAEETQRLQEQLQQALEKVEKLEGELKAKSGGARPPTPRERAETAGPLLEEPQQDFVESGGEEVGRQFSAQRAQSCCRNAGNMCRKCLGCVASGIGCVCAFCGSCLATCIWLFCRCLLACTREIMKCSCELFKQISTSVYRLLLQTILQWWVPSLLVLIWMFVSESGLMQRTYGYGIFDLKSLTEVPNQMRSVEEQMGSVPHLMVGCSLKAVGFIYVLAMLQIFFQVMFHFGDRCVSCEVFAVGAALITRPRDVAIQVLLLPMVYGLLSAINVRYMLNNMSASSTQGNLPGLLFCHDQDEAASVASLVTNTTLTFAKATQREAFESNFALADMYEAWALYQYVELIVTVLVEEMNLHHGEGRQVGESFGFLLKVNLQGFVFVCIAGAVYTVMNTWCMWRGNFDPTKHWNFLETIAGLQKGALWCVSMIAIYCILKIEIIFEKQLHKHNFQPKIKFWTIKIMIAFSFWLQIVMAIIRDFVSMTEDQSNLIDASLRIYVMAAVAFLNFWAWSPYSKWYNTVKVGDARQKVDYEAGKVALLQVPQITVSFVRELFPDLSEEDARDLNKVKARIEEKIGGDAPSSDPPGPDERERELLLMLHKGREVLRRQFDEYEPVEDRTPGAGSSKTLWRTPKKPDPKAQRAPRKSFWDAGLEHEERRSQFLARVQSMYPPQERPPGDKTPGHVPGTSPAVKAAGSRAALPTGAR</sequence>